<dbReference type="InterPro" id="IPR000182">
    <property type="entry name" value="GNAT_dom"/>
</dbReference>
<feature type="domain" description="N-acetyltransferase" evidence="3">
    <location>
        <begin position="1"/>
        <end position="69"/>
    </location>
</feature>
<accession>A0A9X5BIN1</accession>
<comment type="caution">
    <text evidence="4">The sequence shown here is derived from an EMBL/GenBank/DDBJ whole genome shotgun (WGS) entry which is preliminary data.</text>
</comment>
<organism evidence="4 5">
    <name type="scientific">Parablautia muri</name>
    <dbReference type="NCBI Taxonomy" id="2320879"/>
    <lineage>
        <taxon>Bacteria</taxon>
        <taxon>Bacillati</taxon>
        <taxon>Bacillota</taxon>
        <taxon>Clostridia</taxon>
        <taxon>Lachnospirales</taxon>
        <taxon>Lachnospiraceae</taxon>
        <taxon>Parablautia</taxon>
    </lineage>
</organism>
<dbReference type="EMBL" id="QZDT01000051">
    <property type="protein sequence ID" value="NBJ94801.1"/>
    <property type="molecule type" value="Genomic_DNA"/>
</dbReference>
<evidence type="ECO:0000259" key="3">
    <source>
        <dbReference type="PROSITE" id="PS51186"/>
    </source>
</evidence>
<evidence type="ECO:0000256" key="1">
    <source>
        <dbReference type="ARBA" id="ARBA00022679"/>
    </source>
</evidence>
<dbReference type="Proteomes" id="UP001154420">
    <property type="component" value="Unassembled WGS sequence"/>
</dbReference>
<dbReference type="InterPro" id="IPR050680">
    <property type="entry name" value="YpeA/RimI_acetyltransf"/>
</dbReference>
<keyword evidence="5" id="KW-1185">Reference proteome</keyword>
<evidence type="ECO:0000256" key="2">
    <source>
        <dbReference type="ARBA" id="ARBA00023315"/>
    </source>
</evidence>
<dbReference type="PROSITE" id="PS51186">
    <property type="entry name" value="GNAT"/>
    <property type="match status" value="1"/>
</dbReference>
<gene>
    <name evidence="4" type="ORF">D5281_20025</name>
</gene>
<dbReference type="AlphaFoldDB" id="A0A9X5BIN1"/>
<dbReference type="CDD" id="cd04301">
    <property type="entry name" value="NAT_SF"/>
    <property type="match status" value="1"/>
</dbReference>
<keyword evidence="1" id="KW-0808">Transferase</keyword>
<evidence type="ECO:0000313" key="5">
    <source>
        <dbReference type="Proteomes" id="UP001154420"/>
    </source>
</evidence>
<keyword evidence="2" id="KW-0012">Acyltransferase</keyword>
<dbReference type="GO" id="GO:0016747">
    <property type="term" value="F:acyltransferase activity, transferring groups other than amino-acyl groups"/>
    <property type="evidence" value="ECO:0007669"/>
    <property type="project" value="InterPro"/>
</dbReference>
<evidence type="ECO:0000313" key="4">
    <source>
        <dbReference type="EMBL" id="NBJ94801.1"/>
    </source>
</evidence>
<dbReference type="Gene3D" id="3.40.630.30">
    <property type="match status" value="1"/>
</dbReference>
<name>A0A9X5BIN1_9FIRM</name>
<reference evidence="4" key="1">
    <citation type="submission" date="2018-09" db="EMBL/GenBank/DDBJ databases">
        <title>Murine metabolic-syndrome-specific gut microbial biobank.</title>
        <authorList>
            <person name="Liu C."/>
        </authorList>
    </citation>
    <scope>NUCLEOTIDE SEQUENCE</scope>
    <source>
        <strain evidence="4">D42-62</strain>
    </source>
</reference>
<dbReference type="PANTHER" id="PTHR43420:SF47">
    <property type="entry name" value="N-ACETYLTRANSFERASE DOMAIN-CONTAINING PROTEIN"/>
    <property type="match status" value="1"/>
</dbReference>
<dbReference type="SUPFAM" id="SSF55729">
    <property type="entry name" value="Acyl-CoA N-acyltransferases (Nat)"/>
    <property type="match status" value="1"/>
</dbReference>
<dbReference type="Pfam" id="PF00583">
    <property type="entry name" value="Acetyltransf_1"/>
    <property type="match status" value="1"/>
</dbReference>
<sequence>MGQGIGTLLIEYLIQQVRKKGVHKIVLWVIKDNVKARKFYETNGFVNSGKTCIIEGTTKEDCRYEYVLE</sequence>
<dbReference type="PANTHER" id="PTHR43420">
    <property type="entry name" value="ACETYLTRANSFERASE"/>
    <property type="match status" value="1"/>
</dbReference>
<protein>
    <submittedName>
        <fullName evidence="4">GNAT family N-acetyltransferase</fullName>
    </submittedName>
</protein>
<dbReference type="InterPro" id="IPR016181">
    <property type="entry name" value="Acyl_CoA_acyltransferase"/>
</dbReference>
<proteinExistence type="predicted"/>